<keyword evidence="3 10" id="KW-0812">Transmembrane</keyword>
<keyword evidence="8" id="KW-0961">Cell wall biogenesis/degradation</keyword>
<reference evidence="12" key="1">
    <citation type="submission" date="2020-11" db="EMBL/GenBank/DDBJ databases">
        <authorList>
            <consortium name="DOE Joint Genome Institute"/>
            <person name="Ahrendt S."/>
            <person name="Riley R."/>
            <person name="Andreopoulos W."/>
            <person name="Labutti K."/>
            <person name="Pangilinan J."/>
            <person name="Ruiz-Duenas F.J."/>
            <person name="Barrasa J.M."/>
            <person name="Sanchez-Garcia M."/>
            <person name="Camarero S."/>
            <person name="Miyauchi S."/>
            <person name="Serrano A."/>
            <person name="Linde D."/>
            <person name="Babiker R."/>
            <person name="Drula E."/>
            <person name="Ayuso-Fernandez I."/>
            <person name="Pacheco R."/>
            <person name="Padilla G."/>
            <person name="Ferreira P."/>
            <person name="Barriuso J."/>
            <person name="Kellner H."/>
            <person name="Castanera R."/>
            <person name="Alfaro M."/>
            <person name="Ramirez L."/>
            <person name="Pisabarro A.G."/>
            <person name="Kuo A."/>
            <person name="Tritt A."/>
            <person name="Lipzen A."/>
            <person name="He G."/>
            <person name="Yan M."/>
            <person name="Ng V."/>
            <person name="Cullen D."/>
            <person name="Martin F."/>
            <person name="Rosso M.-N."/>
            <person name="Henrissat B."/>
            <person name="Hibbett D."/>
            <person name="Martinez A.T."/>
            <person name="Grigoriev I.V."/>
        </authorList>
    </citation>
    <scope>NUCLEOTIDE SEQUENCE</scope>
    <source>
        <strain evidence="12">CIRM-BRFM 674</strain>
    </source>
</reference>
<evidence type="ECO:0000259" key="11">
    <source>
        <dbReference type="PROSITE" id="PS51762"/>
    </source>
</evidence>
<dbReference type="SUPFAM" id="SSF49899">
    <property type="entry name" value="Concanavalin A-like lectins/glucanases"/>
    <property type="match status" value="1"/>
</dbReference>
<dbReference type="PANTHER" id="PTHR31361:SF15">
    <property type="entry name" value="GH16 DOMAIN-CONTAINING PROTEIN"/>
    <property type="match status" value="1"/>
</dbReference>
<dbReference type="Pfam" id="PF03935">
    <property type="entry name" value="SKN1_KRE6_Sbg1"/>
    <property type="match status" value="1"/>
</dbReference>
<dbReference type="PANTHER" id="PTHR31361">
    <property type="entry name" value="BETA-GLUCAN SYNTHESIS-ASSOCIATED PROTEIN KRE6-RELATED"/>
    <property type="match status" value="1"/>
</dbReference>
<evidence type="ECO:0000256" key="7">
    <source>
        <dbReference type="ARBA" id="ARBA00023180"/>
    </source>
</evidence>
<dbReference type="EMBL" id="MU155182">
    <property type="protein sequence ID" value="KAF9481170.1"/>
    <property type="molecule type" value="Genomic_DNA"/>
</dbReference>
<accession>A0A9P5Z6M6</accession>
<evidence type="ECO:0000256" key="3">
    <source>
        <dbReference type="ARBA" id="ARBA00022692"/>
    </source>
</evidence>
<dbReference type="Proteomes" id="UP000807469">
    <property type="component" value="Unassembled WGS sequence"/>
</dbReference>
<keyword evidence="7" id="KW-0325">Glycoprotein</keyword>
<proteinExistence type="inferred from homology"/>
<evidence type="ECO:0000256" key="10">
    <source>
        <dbReference type="SAM" id="Phobius"/>
    </source>
</evidence>
<evidence type="ECO:0000256" key="8">
    <source>
        <dbReference type="ARBA" id="ARBA00023316"/>
    </source>
</evidence>
<dbReference type="CDD" id="cd02180">
    <property type="entry name" value="GH16_fungal_KRE6_glucanase"/>
    <property type="match status" value="1"/>
</dbReference>
<dbReference type="GO" id="GO:0031505">
    <property type="term" value="P:fungal-type cell wall organization"/>
    <property type="evidence" value="ECO:0007669"/>
    <property type="project" value="TreeGrafter"/>
</dbReference>
<comment type="similarity">
    <text evidence="2">Belongs to the SKN1/KRE6 family.</text>
</comment>
<dbReference type="PROSITE" id="PS51762">
    <property type="entry name" value="GH16_2"/>
    <property type="match status" value="1"/>
</dbReference>
<dbReference type="Gene3D" id="2.60.120.200">
    <property type="match status" value="2"/>
</dbReference>
<dbReference type="GO" id="GO:0006078">
    <property type="term" value="P:(1-&gt;6)-beta-D-glucan biosynthetic process"/>
    <property type="evidence" value="ECO:0007669"/>
    <property type="project" value="TreeGrafter"/>
</dbReference>
<comment type="subcellular location">
    <subcellularLocation>
        <location evidence="1">Membrane</location>
        <topology evidence="1">Single-pass type II membrane protein</topology>
    </subcellularLocation>
</comment>
<evidence type="ECO:0000256" key="9">
    <source>
        <dbReference type="SAM" id="MobiDB-lite"/>
    </source>
</evidence>
<dbReference type="FunFam" id="2.60.120.200:FF:000140">
    <property type="entry name" value="Beta-glucan synthesis-associated protein"/>
    <property type="match status" value="1"/>
</dbReference>
<feature type="domain" description="GH16" evidence="11">
    <location>
        <begin position="235"/>
        <end position="610"/>
    </location>
</feature>
<protein>
    <submittedName>
        <fullName evidence="12">Beta-glucan synthesis-associated</fullName>
    </submittedName>
</protein>
<evidence type="ECO:0000313" key="13">
    <source>
        <dbReference type="Proteomes" id="UP000807469"/>
    </source>
</evidence>
<feature type="transmembrane region" description="Helical" evidence="10">
    <location>
        <begin position="189"/>
        <end position="209"/>
    </location>
</feature>
<evidence type="ECO:0000256" key="6">
    <source>
        <dbReference type="ARBA" id="ARBA00023136"/>
    </source>
</evidence>
<comment type="caution">
    <text evidence="12">The sequence shown here is derived from an EMBL/GenBank/DDBJ whole genome shotgun (WGS) entry which is preliminary data.</text>
</comment>
<evidence type="ECO:0000256" key="2">
    <source>
        <dbReference type="ARBA" id="ARBA00010962"/>
    </source>
</evidence>
<keyword evidence="13" id="KW-1185">Reference proteome</keyword>
<dbReference type="AlphaFoldDB" id="A0A9P5Z6M6"/>
<name>A0A9P5Z6M6_9AGAR</name>
<feature type="region of interest" description="Disordered" evidence="9">
    <location>
        <begin position="1"/>
        <end position="78"/>
    </location>
</feature>
<dbReference type="GO" id="GO:0005886">
    <property type="term" value="C:plasma membrane"/>
    <property type="evidence" value="ECO:0007669"/>
    <property type="project" value="TreeGrafter"/>
</dbReference>
<keyword evidence="5 10" id="KW-1133">Transmembrane helix</keyword>
<feature type="compositionally biased region" description="Polar residues" evidence="9">
    <location>
        <begin position="1"/>
        <end position="17"/>
    </location>
</feature>
<sequence>MSRNGPTRRQVIHQPTPQYAAVPLQSPPRSNSYQQQQQQYAPPAPQPPQVSGPRPIRSGSANSNRRNSNGRTMSQNGRNTMAMGVATGDVGAGYGPYSYRPEQARESGVYGTNTRFSTTPSSEGSLTRAPTREQAPPPPAPPPVAPTNSVPQYMYEKDPELDDRFHNPDPPGYSDFTLFSWRGWVNASAIFLIILGLLVLFIGYPLIFFETHKTPHFNSFNVGGINGSGQIPVLPNLPSLIDPETPSNVLTRTGSDGKLYDLVFSDEFNTDGRSFYPGDDAFWEAADLYYWPTGDTEWYDPSAITTRDGKLVITMTEQRIHDLNFQSGMLTSWNKFCFTTGYVEVSVSLPGTPSAPGLWPGAWSLGNLGRAGYGATTEGTWPYSYDTCDSGTFPAQQNMDGTPISSNGLSSQLGQRLSACTCPGSDHPGPSVSVGRGVPEIDIIEARIDTSRMQGQVSQSFQCAPYDSGYFWNNASTATTIYDTDLTIFNAYRGGPFQEAVSAETYIEDRFYGGNDFAPYAYEFWSDPKNRDDGYITWYSNGQKTWTITSATVGPNDEAKVSQRLIPEEPMYLILNLAMADNFQPPDFKHLVFPAEMFVDYVRVYQRRGIKNGVGCNPPNYPTTDYINKHMNAYTNPNLTTWASAGQTFPRNSKFNGCT</sequence>
<dbReference type="InterPro" id="IPR013320">
    <property type="entry name" value="ConA-like_dom_sf"/>
</dbReference>
<dbReference type="OrthoDB" id="412647at2759"/>
<feature type="compositionally biased region" description="Pro residues" evidence="9">
    <location>
        <begin position="135"/>
        <end position="145"/>
    </location>
</feature>
<evidence type="ECO:0000256" key="5">
    <source>
        <dbReference type="ARBA" id="ARBA00022989"/>
    </source>
</evidence>
<evidence type="ECO:0000313" key="12">
    <source>
        <dbReference type="EMBL" id="KAF9481170.1"/>
    </source>
</evidence>
<evidence type="ECO:0000256" key="4">
    <source>
        <dbReference type="ARBA" id="ARBA00022968"/>
    </source>
</evidence>
<dbReference type="FunFam" id="2.60.120.200:FF:000135">
    <property type="entry name" value="Related to KRE6-glucan synthase subunit"/>
    <property type="match status" value="1"/>
</dbReference>
<keyword evidence="6 10" id="KW-0472">Membrane</keyword>
<organism evidence="12 13">
    <name type="scientific">Pholiota conissans</name>
    <dbReference type="NCBI Taxonomy" id="109636"/>
    <lineage>
        <taxon>Eukaryota</taxon>
        <taxon>Fungi</taxon>
        <taxon>Dikarya</taxon>
        <taxon>Basidiomycota</taxon>
        <taxon>Agaricomycotina</taxon>
        <taxon>Agaricomycetes</taxon>
        <taxon>Agaricomycetidae</taxon>
        <taxon>Agaricales</taxon>
        <taxon>Agaricineae</taxon>
        <taxon>Strophariaceae</taxon>
        <taxon>Pholiota</taxon>
    </lineage>
</organism>
<dbReference type="GO" id="GO:0015926">
    <property type="term" value="F:glucosidase activity"/>
    <property type="evidence" value="ECO:0007669"/>
    <property type="project" value="TreeGrafter"/>
</dbReference>
<evidence type="ECO:0000256" key="1">
    <source>
        <dbReference type="ARBA" id="ARBA00004606"/>
    </source>
</evidence>
<feature type="region of interest" description="Disordered" evidence="9">
    <location>
        <begin position="105"/>
        <end position="151"/>
    </location>
</feature>
<dbReference type="GO" id="GO:0005789">
    <property type="term" value="C:endoplasmic reticulum membrane"/>
    <property type="evidence" value="ECO:0007669"/>
    <property type="project" value="TreeGrafter"/>
</dbReference>
<feature type="compositionally biased region" description="Low complexity" evidence="9">
    <location>
        <begin position="51"/>
        <end position="71"/>
    </location>
</feature>
<feature type="compositionally biased region" description="Low complexity" evidence="9">
    <location>
        <begin position="27"/>
        <end position="41"/>
    </location>
</feature>
<feature type="compositionally biased region" description="Polar residues" evidence="9">
    <location>
        <begin position="110"/>
        <end position="125"/>
    </location>
</feature>
<dbReference type="InterPro" id="IPR000757">
    <property type="entry name" value="Beta-glucanase-like"/>
</dbReference>
<dbReference type="InterPro" id="IPR005629">
    <property type="entry name" value="Skn1/Kre6/Sbg1"/>
</dbReference>
<keyword evidence="4" id="KW-0735">Signal-anchor</keyword>
<gene>
    <name evidence="12" type="ORF">BDN70DRAFT_876634</name>
</gene>